<dbReference type="AlphaFoldDB" id="A0A1R3K0C7"/>
<protein>
    <submittedName>
        <fullName evidence="1">Uncharacterized protein</fullName>
    </submittedName>
</protein>
<keyword evidence="2" id="KW-1185">Reference proteome</keyword>
<name>A0A1R3K0C7_9ROSI</name>
<dbReference type="Proteomes" id="UP000187203">
    <property type="component" value="Unassembled WGS sequence"/>
</dbReference>
<reference evidence="2" key="1">
    <citation type="submission" date="2013-09" db="EMBL/GenBank/DDBJ databases">
        <title>Corchorus olitorius genome sequencing.</title>
        <authorList>
            <person name="Alam M."/>
            <person name="Haque M.S."/>
            <person name="Islam M.S."/>
            <person name="Emdad E.M."/>
            <person name="Islam M.M."/>
            <person name="Ahmed B."/>
            <person name="Halim A."/>
            <person name="Hossen Q.M.M."/>
            <person name="Hossain M.Z."/>
            <person name="Ahmed R."/>
            <person name="Khan M.M."/>
            <person name="Islam R."/>
            <person name="Rashid M.M."/>
            <person name="Khan S.A."/>
            <person name="Rahman M.S."/>
            <person name="Alam M."/>
            <person name="Yahiya A.S."/>
            <person name="Khan M.S."/>
            <person name="Azam M.S."/>
            <person name="Haque T."/>
            <person name="Lashkar M.Z.H."/>
            <person name="Akhand A.I."/>
            <person name="Morshed G."/>
            <person name="Roy S."/>
            <person name="Uddin K.S."/>
            <person name="Rabeya T."/>
            <person name="Hossain A.S."/>
            <person name="Chowdhury A."/>
            <person name="Snigdha A.R."/>
            <person name="Mortoza M.S."/>
            <person name="Matin S.A."/>
            <person name="Hoque S.M.E."/>
            <person name="Islam M.K."/>
            <person name="Roy D.K."/>
            <person name="Haider R."/>
            <person name="Moosa M.M."/>
            <person name="Elias S.M."/>
            <person name="Hasan A.M."/>
            <person name="Jahan S."/>
            <person name="Shafiuddin M."/>
            <person name="Mahmood N."/>
            <person name="Shommy N.S."/>
        </authorList>
    </citation>
    <scope>NUCLEOTIDE SEQUENCE [LARGE SCALE GENOMIC DNA]</scope>
    <source>
        <strain evidence="2">cv. O-4</strain>
    </source>
</reference>
<sequence length="127" mass="14254">MVQQPLQETGVPNTPNPEIALQCEIIVGNFGTCIRNLNNLEILPAPAARPRRSIPWAQQRWKNILSKEEETQQCSRCKEIGHALFKMKKVLPGLWERSLDLRKEADAVAAGDVDTIAAVVMDLFSFE</sequence>
<accession>A0A1R3K0C7</accession>
<gene>
    <name evidence="1" type="ORF">COLO4_12602</name>
</gene>
<evidence type="ECO:0000313" key="2">
    <source>
        <dbReference type="Proteomes" id="UP000187203"/>
    </source>
</evidence>
<comment type="caution">
    <text evidence="1">The sequence shown here is derived from an EMBL/GenBank/DDBJ whole genome shotgun (WGS) entry which is preliminary data.</text>
</comment>
<dbReference type="EMBL" id="AWUE01014934">
    <property type="protein sequence ID" value="OMP00506.1"/>
    <property type="molecule type" value="Genomic_DNA"/>
</dbReference>
<proteinExistence type="predicted"/>
<organism evidence="1 2">
    <name type="scientific">Corchorus olitorius</name>
    <dbReference type="NCBI Taxonomy" id="93759"/>
    <lineage>
        <taxon>Eukaryota</taxon>
        <taxon>Viridiplantae</taxon>
        <taxon>Streptophyta</taxon>
        <taxon>Embryophyta</taxon>
        <taxon>Tracheophyta</taxon>
        <taxon>Spermatophyta</taxon>
        <taxon>Magnoliopsida</taxon>
        <taxon>eudicotyledons</taxon>
        <taxon>Gunneridae</taxon>
        <taxon>Pentapetalae</taxon>
        <taxon>rosids</taxon>
        <taxon>malvids</taxon>
        <taxon>Malvales</taxon>
        <taxon>Malvaceae</taxon>
        <taxon>Grewioideae</taxon>
        <taxon>Apeibeae</taxon>
        <taxon>Corchorus</taxon>
    </lineage>
</organism>
<evidence type="ECO:0000313" key="1">
    <source>
        <dbReference type="EMBL" id="OMP00506.1"/>
    </source>
</evidence>
<dbReference type="OrthoDB" id="971424at2759"/>